<comment type="similarity">
    <text evidence="1">Belongs to the leucine-binding protein family.</text>
</comment>
<sequence length="419" mass="45298">MAGFMRLVGTMATLALVVVACGAQQSSSQQARTDPGVTKDTITLGATYPVSGSASAYYSVAKGANAYFEYINNAKGGVNGRKIKYLVVDDVYTPANTPAKARELVQEDKVFLTYGNLGTSTNLAVRDYYNQQKVPQLFVFTGSSHWGADYKQYPWTLGWQPDYVTEGKIYAKYILQSAASAKLAILYQNDDYGKDYLNGMRQGLGDRAGSVIVDSATYNANDPVDMSSQVNKLKASGADTFYVAATPAYAASAVTNAVKSGWKPKIYMNNVSTASSVWRGVVKQLGAGAGVDGMITTTYLKDPLDTAKWANDAGVKLFRDVMSKYGNGCDPAGADSFCVSGMASAYTMVDLLRQAGSDLTRQHVMDLACCNLNESGNPLLLPGTVVKTTKSDHFPIQQEQLQRWETDHWVPFGQVINAR</sequence>
<evidence type="ECO:0000313" key="5">
    <source>
        <dbReference type="EMBL" id="MBJ7601387.1"/>
    </source>
</evidence>
<gene>
    <name evidence="5" type="ORF">JF922_25355</name>
</gene>
<keyword evidence="6" id="KW-1185">Reference proteome</keyword>
<dbReference type="Proteomes" id="UP000612893">
    <property type="component" value="Unassembled WGS sequence"/>
</dbReference>
<dbReference type="InterPro" id="IPR028081">
    <property type="entry name" value="Leu-bd"/>
</dbReference>
<comment type="caution">
    <text evidence="5">The sequence shown here is derived from an EMBL/GenBank/DDBJ whole genome shotgun (WGS) entry which is preliminary data.</text>
</comment>
<dbReference type="Pfam" id="PF13458">
    <property type="entry name" value="Peripla_BP_6"/>
    <property type="match status" value="1"/>
</dbReference>
<dbReference type="RefSeq" id="WP_338205601.1">
    <property type="nucleotide sequence ID" value="NZ_JAEKNR010000242.1"/>
</dbReference>
<organism evidence="5 6">
    <name type="scientific">Candidatus Nephthysia bennettiae</name>
    <dbReference type="NCBI Taxonomy" id="3127016"/>
    <lineage>
        <taxon>Bacteria</taxon>
        <taxon>Bacillati</taxon>
        <taxon>Candidatus Dormiibacterota</taxon>
        <taxon>Candidatus Dormibacteria</taxon>
        <taxon>Candidatus Dormibacterales</taxon>
        <taxon>Candidatus Dormibacteraceae</taxon>
        <taxon>Candidatus Nephthysia</taxon>
    </lineage>
</organism>
<name>A0A934NFY3_9BACT</name>
<reference evidence="5" key="1">
    <citation type="submission" date="2020-10" db="EMBL/GenBank/DDBJ databases">
        <title>Ca. Dormibacterota MAGs.</title>
        <authorList>
            <person name="Montgomery K."/>
        </authorList>
    </citation>
    <scope>NUCLEOTIDE SEQUENCE [LARGE SCALE GENOMIC DNA]</scope>
    <source>
        <strain evidence="5">SC8812_S17_10</strain>
    </source>
</reference>
<dbReference type="PANTHER" id="PTHR47235:SF1">
    <property type="entry name" value="BLR6548 PROTEIN"/>
    <property type="match status" value="1"/>
</dbReference>
<accession>A0A934NFY3</accession>
<dbReference type="CDD" id="cd06343">
    <property type="entry name" value="PBP1_ABC_ligand_binding-like"/>
    <property type="match status" value="1"/>
</dbReference>
<dbReference type="PANTHER" id="PTHR47235">
    <property type="entry name" value="BLR6548 PROTEIN"/>
    <property type="match status" value="1"/>
</dbReference>
<evidence type="ECO:0000259" key="4">
    <source>
        <dbReference type="Pfam" id="PF13458"/>
    </source>
</evidence>
<dbReference type="PROSITE" id="PS51257">
    <property type="entry name" value="PROKAR_LIPOPROTEIN"/>
    <property type="match status" value="1"/>
</dbReference>
<feature type="chain" id="PRO_5044867265" evidence="3">
    <location>
        <begin position="32"/>
        <end position="419"/>
    </location>
</feature>
<dbReference type="InterPro" id="IPR028082">
    <property type="entry name" value="Peripla_BP_I"/>
</dbReference>
<dbReference type="AlphaFoldDB" id="A0A934NFY3"/>
<evidence type="ECO:0000313" key="6">
    <source>
        <dbReference type="Proteomes" id="UP000612893"/>
    </source>
</evidence>
<dbReference type="EMBL" id="JAEKNR010000242">
    <property type="protein sequence ID" value="MBJ7601387.1"/>
    <property type="molecule type" value="Genomic_DNA"/>
</dbReference>
<feature type="signal peptide" evidence="3">
    <location>
        <begin position="1"/>
        <end position="31"/>
    </location>
</feature>
<dbReference type="Gene3D" id="3.40.50.2300">
    <property type="match status" value="2"/>
</dbReference>
<evidence type="ECO:0000256" key="1">
    <source>
        <dbReference type="ARBA" id="ARBA00010062"/>
    </source>
</evidence>
<evidence type="ECO:0000256" key="3">
    <source>
        <dbReference type="SAM" id="SignalP"/>
    </source>
</evidence>
<evidence type="ECO:0000256" key="2">
    <source>
        <dbReference type="ARBA" id="ARBA00022729"/>
    </source>
</evidence>
<dbReference type="SUPFAM" id="SSF53822">
    <property type="entry name" value="Periplasmic binding protein-like I"/>
    <property type="match status" value="1"/>
</dbReference>
<protein>
    <submittedName>
        <fullName evidence="5">ABC transporter substrate-binding protein</fullName>
    </submittedName>
</protein>
<keyword evidence="2 3" id="KW-0732">Signal</keyword>
<proteinExistence type="inferred from homology"/>
<feature type="domain" description="Leucine-binding protein" evidence="4">
    <location>
        <begin position="41"/>
        <end position="405"/>
    </location>
</feature>